<comment type="caution">
    <text evidence="2">The sequence shown here is derived from an EMBL/GenBank/DDBJ whole genome shotgun (WGS) entry which is preliminary data.</text>
</comment>
<feature type="region of interest" description="Disordered" evidence="1">
    <location>
        <begin position="1"/>
        <end position="53"/>
    </location>
</feature>
<sequence>MAKGDYEPSAPLIDEERLSSNTTYEGERWSQNESLESSSSRYATSSSRPESAAYQSYHARNIILSTSETDALSLKSCTPGPELSQMSNTSPSLECKIGHPEGCKDGRSTNAVDTSLSSSTDLKHKKSAHVPDLGLDKSRPGSPPVQGSEGMNLDHESNLPNFDHPPVMKSTNCRPARSTEDTEFLTSSSGAKLFQLMDVRSDRQDLSYMEKIIFPRGQIFSFCKELDAESTRESREGELSITFEKLDRSCLHVFGFYGSKALLLKCFRCCNTIAPVDQVYSKMQDDSLFPGLYAVLAKDKKTLLSSIGTMGGLF</sequence>
<dbReference type="EMBL" id="JBHFFA010000001">
    <property type="protein sequence ID" value="KAL2653720.1"/>
    <property type="molecule type" value="Genomic_DNA"/>
</dbReference>
<feature type="region of interest" description="Disordered" evidence="1">
    <location>
        <begin position="76"/>
        <end position="151"/>
    </location>
</feature>
<feature type="compositionally biased region" description="Polar residues" evidence="1">
    <location>
        <begin position="108"/>
        <end position="120"/>
    </location>
</feature>
<organism evidence="2 3">
    <name type="scientific">Riccia fluitans</name>
    <dbReference type="NCBI Taxonomy" id="41844"/>
    <lineage>
        <taxon>Eukaryota</taxon>
        <taxon>Viridiplantae</taxon>
        <taxon>Streptophyta</taxon>
        <taxon>Embryophyta</taxon>
        <taxon>Marchantiophyta</taxon>
        <taxon>Marchantiopsida</taxon>
        <taxon>Marchantiidae</taxon>
        <taxon>Marchantiales</taxon>
        <taxon>Ricciaceae</taxon>
        <taxon>Riccia</taxon>
    </lineage>
</organism>
<accession>A0ABD1ZS60</accession>
<gene>
    <name evidence="2" type="ORF">R1flu_021848</name>
</gene>
<evidence type="ECO:0000256" key="1">
    <source>
        <dbReference type="SAM" id="MobiDB-lite"/>
    </source>
</evidence>
<feature type="compositionally biased region" description="Low complexity" evidence="1">
    <location>
        <begin position="31"/>
        <end position="51"/>
    </location>
</feature>
<feature type="compositionally biased region" description="Basic and acidic residues" evidence="1">
    <location>
        <begin position="96"/>
        <end position="107"/>
    </location>
</feature>
<dbReference type="Proteomes" id="UP001605036">
    <property type="component" value="Unassembled WGS sequence"/>
</dbReference>
<dbReference type="AlphaFoldDB" id="A0ABD1ZS60"/>
<name>A0ABD1ZS60_9MARC</name>
<protein>
    <submittedName>
        <fullName evidence="2">Uncharacterized protein</fullName>
    </submittedName>
</protein>
<evidence type="ECO:0000313" key="3">
    <source>
        <dbReference type="Proteomes" id="UP001605036"/>
    </source>
</evidence>
<proteinExistence type="predicted"/>
<keyword evidence="3" id="KW-1185">Reference proteome</keyword>
<reference evidence="2 3" key="1">
    <citation type="submission" date="2024-09" db="EMBL/GenBank/DDBJ databases">
        <title>Chromosome-scale assembly of Riccia fluitans.</title>
        <authorList>
            <person name="Paukszto L."/>
            <person name="Sawicki J."/>
            <person name="Karawczyk K."/>
            <person name="Piernik-Szablinska J."/>
            <person name="Szczecinska M."/>
            <person name="Mazdziarz M."/>
        </authorList>
    </citation>
    <scope>NUCLEOTIDE SEQUENCE [LARGE SCALE GENOMIC DNA]</scope>
    <source>
        <strain evidence="2">Rf_01</strain>
        <tissue evidence="2">Aerial parts of the thallus</tissue>
    </source>
</reference>
<evidence type="ECO:0000313" key="2">
    <source>
        <dbReference type="EMBL" id="KAL2653720.1"/>
    </source>
</evidence>